<accession>A0A9E8SJK4</accession>
<evidence type="ECO:0000313" key="2">
    <source>
        <dbReference type="Proteomes" id="UP001164653"/>
    </source>
</evidence>
<dbReference type="Proteomes" id="UP001164653">
    <property type="component" value="Chromosome"/>
</dbReference>
<protein>
    <submittedName>
        <fullName evidence="1">Uncharacterized protein</fullName>
    </submittedName>
</protein>
<proteinExistence type="predicted"/>
<dbReference type="EMBL" id="CP112998">
    <property type="protein sequence ID" value="WAC11460.1"/>
    <property type="molecule type" value="Genomic_DNA"/>
</dbReference>
<evidence type="ECO:0000313" key="1">
    <source>
        <dbReference type="EMBL" id="WAC11460.1"/>
    </source>
</evidence>
<keyword evidence="2" id="KW-1185">Reference proteome</keyword>
<gene>
    <name evidence="1" type="ORF">ON006_27480</name>
</gene>
<sequence length="238" mass="27820">MALTKVLVAVKTYPTLSNKYDELVCTAGFLEDGSWIRIYPIPFRKLDYESQYSKYDWVEVDLEKNRSDFRSESYRPRSIDTAFKIVGEIGTEKGTWRARKEIVLKNVHTNITELIAKARDPKQYISLAVFKPKAILDFTIESVARTWDKNKLEALKARANQLNLFSNSENPFEVVRKLPYKFSYKFSSEGGTESTLMIEDWEIGECWLSMKEMNKEHAKKLGKNILRTLQKRKICIYF</sequence>
<dbReference type="AlphaFoldDB" id="A0A9E8SJK4"/>
<dbReference type="RefSeq" id="WP_244821391.1">
    <property type="nucleotide sequence ID" value="NZ_CP112998.1"/>
</dbReference>
<organism evidence="1 2">
    <name type="scientific">Dyadobacter pollutisoli</name>
    <dbReference type="NCBI Taxonomy" id="2910158"/>
    <lineage>
        <taxon>Bacteria</taxon>
        <taxon>Pseudomonadati</taxon>
        <taxon>Bacteroidota</taxon>
        <taxon>Cytophagia</taxon>
        <taxon>Cytophagales</taxon>
        <taxon>Spirosomataceae</taxon>
        <taxon>Dyadobacter</taxon>
    </lineage>
</organism>
<dbReference type="KEGG" id="dpf:ON006_27480"/>
<name>A0A9E8SJK4_9BACT</name>
<reference evidence="1" key="1">
    <citation type="submission" date="2022-11" db="EMBL/GenBank/DDBJ databases">
        <title>Dyadobacter pollutisoli sp. nov., isolated from plastic dumped soil.</title>
        <authorList>
            <person name="Kim J.M."/>
            <person name="Kim K.R."/>
            <person name="Lee J.K."/>
            <person name="Hao L."/>
            <person name="Jeon C.O."/>
        </authorList>
    </citation>
    <scope>NUCLEOTIDE SEQUENCE</scope>
    <source>
        <strain evidence="1">U1</strain>
    </source>
</reference>